<comment type="caution">
    <text evidence="3">The sequence shown here is derived from an EMBL/GenBank/DDBJ whole genome shotgun (WGS) entry which is preliminary data.</text>
</comment>
<dbReference type="Gene3D" id="2.40.128.270">
    <property type="match status" value="1"/>
</dbReference>
<proteinExistence type="predicted"/>
<dbReference type="Pfam" id="PF03724">
    <property type="entry name" value="META"/>
    <property type="match status" value="1"/>
</dbReference>
<organism evidence="3 4">
    <name type="scientific">Cellulomonas humilata</name>
    <dbReference type="NCBI Taxonomy" id="144055"/>
    <lineage>
        <taxon>Bacteria</taxon>
        <taxon>Bacillati</taxon>
        <taxon>Actinomycetota</taxon>
        <taxon>Actinomycetes</taxon>
        <taxon>Micrococcales</taxon>
        <taxon>Cellulomonadaceae</taxon>
        <taxon>Cellulomonas</taxon>
    </lineage>
</organism>
<dbReference type="InterPro" id="IPR038670">
    <property type="entry name" value="HslJ-like_sf"/>
</dbReference>
<dbReference type="InterPro" id="IPR005184">
    <property type="entry name" value="DUF306_Meta_HslJ"/>
</dbReference>
<evidence type="ECO:0000313" key="4">
    <source>
        <dbReference type="Proteomes" id="UP000565724"/>
    </source>
</evidence>
<feature type="chain" id="PRO_5038634455" evidence="1">
    <location>
        <begin position="27"/>
        <end position="130"/>
    </location>
</feature>
<dbReference type="EMBL" id="JABMCI010000065">
    <property type="protein sequence ID" value="NUU17962.1"/>
    <property type="molecule type" value="Genomic_DNA"/>
</dbReference>
<gene>
    <name evidence="3" type="ORF">HP550_11950</name>
</gene>
<protein>
    <submittedName>
        <fullName evidence="3">META domain-containing protein</fullName>
    </submittedName>
</protein>
<reference evidence="3 4" key="1">
    <citation type="submission" date="2020-05" db="EMBL/GenBank/DDBJ databases">
        <title>Genome Sequencing of Type Strains.</title>
        <authorList>
            <person name="Lemaire J.F."/>
            <person name="Inderbitzin P."/>
            <person name="Gregorio O.A."/>
            <person name="Collins S.B."/>
            <person name="Wespe N."/>
            <person name="Knight-Connoni V."/>
        </authorList>
    </citation>
    <scope>NUCLEOTIDE SEQUENCE [LARGE SCALE GENOMIC DNA]</scope>
    <source>
        <strain evidence="3 4">ATCC 25174</strain>
    </source>
</reference>
<keyword evidence="4" id="KW-1185">Reference proteome</keyword>
<evidence type="ECO:0000256" key="1">
    <source>
        <dbReference type="SAM" id="SignalP"/>
    </source>
</evidence>
<dbReference type="Proteomes" id="UP000565724">
    <property type="component" value="Unassembled WGS sequence"/>
</dbReference>
<dbReference type="AlphaFoldDB" id="A0A7Y6DYE2"/>
<keyword evidence="1" id="KW-0732">Signal</keyword>
<sequence>MIGSRSRALRSLVLVTLLGAALTGCADASGADASVEDLGGLWGTQDTEGIASVDLATDGTATGTDGCNRMTGTWEQNGNQVAFGEWATTRMACPSVDTWLSLAVKATHEGENLVFFDENGVELGTLQPNS</sequence>
<dbReference type="PROSITE" id="PS51257">
    <property type="entry name" value="PROKAR_LIPOPROTEIN"/>
    <property type="match status" value="1"/>
</dbReference>
<evidence type="ECO:0000313" key="3">
    <source>
        <dbReference type="EMBL" id="NUU17962.1"/>
    </source>
</evidence>
<feature type="domain" description="DUF306" evidence="2">
    <location>
        <begin position="51"/>
        <end position="96"/>
    </location>
</feature>
<feature type="signal peptide" evidence="1">
    <location>
        <begin position="1"/>
        <end position="26"/>
    </location>
</feature>
<dbReference type="RefSeq" id="WP_175347909.1">
    <property type="nucleotide sequence ID" value="NZ_JABMCI010000065.1"/>
</dbReference>
<evidence type="ECO:0000259" key="2">
    <source>
        <dbReference type="Pfam" id="PF03724"/>
    </source>
</evidence>
<name>A0A7Y6DYE2_9CELL</name>
<accession>A0A7Y6DYE2</accession>